<dbReference type="EnsemblMetazoa" id="Aqu2.1.01377_001">
    <property type="protein sequence ID" value="Aqu2.1.01377_001"/>
    <property type="gene ID" value="Aqu2.1.01377"/>
</dbReference>
<dbReference type="SUPFAM" id="SSF48371">
    <property type="entry name" value="ARM repeat"/>
    <property type="match status" value="1"/>
</dbReference>
<dbReference type="OrthoDB" id="29145at2759"/>
<name>A0A1X7SH49_AMPQE</name>
<dbReference type="AlphaFoldDB" id="A0A1X7SH49"/>
<comment type="similarity">
    <text evidence="1">Belongs to the importin alpha family.</text>
</comment>
<dbReference type="InParanoid" id="A0A1X7SH49"/>
<dbReference type="Pfam" id="PF00514">
    <property type="entry name" value="Arm"/>
    <property type="match status" value="2"/>
</dbReference>
<sequence>MAANLLCGLDIRYLKAMNILSTHILYYYTLLPILTQLINHQDKEVVSDACWALSYVTDGSTERIQTVVNSGVVPRLVELTGCGETSLASPSLRAIGNVVTGNDEQTQHVLNCGALQHFDPF</sequence>
<keyword evidence="2" id="KW-0813">Transport</keyword>
<dbReference type="InterPro" id="IPR016024">
    <property type="entry name" value="ARM-type_fold"/>
</dbReference>
<protein>
    <recommendedName>
        <fullName evidence="5">IBB domain-containing protein</fullName>
    </recommendedName>
</protein>
<reference evidence="4" key="1">
    <citation type="submission" date="2017-05" db="UniProtKB">
        <authorList>
            <consortium name="EnsemblMetazoa"/>
        </authorList>
    </citation>
    <scope>IDENTIFICATION</scope>
</reference>
<dbReference type="PANTHER" id="PTHR23316">
    <property type="entry name" value="IMPORTIN ALPHA"/>
    <property type="match status" value="1"/>
</dbReference>
<evidence type="ECO:0000313" key="4">
    <source>
        <dbReference type="EnsemblMetazoa" id="Aqu2.1.01377_001"/>
    </source>
</evidence>
<dbReference type="InterPro" id="IPR000225">
    <property type="entry name" value="Armadillo"/>
</dbReference>
<accession>A0A1X7SH49</accession>
<proteinExistence type="inferred from homology"/>
<keyword evidence="3" id="KW-0653">Protein transport</keyword>
<dbReference type="STRING" id="400682.A0A1X7SH49"/>
<dbReference type="GO" id="GO:0015031">
    <property type="term" value="P:protein transport"/>
    <property type="evidence" value="ECO:0007669"/>
    <property type="project" value="UniProtKB-KW"/>
</dbReference>
<evidence type="ECO:0008006" key="5">
    <source>
        <dbReference type="Google" id="ProtNLM"/>
    </source>
</evidence>
<evidence type="ECO:0000256" key="3">
    <source>
        <dbReference type="ARBA" id="ARBA00022927"/>
    </source>
</evidence>
<evidence type="ECO:0000256" key="2">
    <source>
        <dbReference type="ARBA" id="ARBA00022448"/>
    </source>
</evidence>
<dbReference type="Gene3D" id="1.25.10.10">
    <property type="entry name" value="Leucine-rich Repeat Variant"/>
    <property type="match status" value="1"/>
</dbReference>
<organism evidence="4">
    <name type="scientific">Amphimedon queenslandica</name>
    <name type="common">Sponge</name>
    <dbReference type="NCBI Taxonomy" id="400682"/>
    <lineage>
        <taxon>Eukaryota</taxon>
        <taxon>Metazoa</taxon>
        <taxon>Porifera</taxon>
        <taxon>Demospongiae</taxon>
        <taxon>Heteroscleromorpha</taxon>
        <taxon>Haplosclerida</taxon>
        <taxon>Niphatidae</taxon>
        <taxon>Amphimedon</taxon>
    </lineage>
</organism>
<dbReference type="InterPro" id="IPR011989">
    <property type="entry name" value="ARM-like"/>
</dbReference>
<evidence type="ECO:0000256" key="1">
    <source>
        <dbReference type="ARBA" id="ARBA00010394"/>
    </source>
</evidence>
<dbReference type="SMART" id="SM00185">
    <property type="entry name" value="ARM"/>
    <property type="match status" value="2"/>
</dbReference>
<dbReference type="eggNOG" id="KOG0166">
    <property type="taxonomic scope" value="Eukaryota"/>
</dbReference>